<name>A0AAE1YEJ6_9LAMI</name>
<dbReference type="EMBL" id="JACGWO010000004">
    <property type="protein sequence ID" value="KAK4428617.1"/>
    <property type="molecule type" value="Genomic_DNA"/>
</dbReference>
<proteinExistence type="predicted"/>
<evidence type="ECO:0000256" key="1">
    <source>
        <dbReference type="SAM" id="MobiDB-lite"/>
    </source>
</evidence>
<keyword evidence="3" id="KW-1185">Reference proteome</keyword>
<dbReference type="Proteomes" id="UP001293254">
    <property type="component" value="Unassembled WGS sequence"/>
</dbReference>
<reference evidence="2" key="1">
    <citation type="submission" date="2020-06" db="EMBL/GenBank/DDBJ databases">
        <authorList>
            <person name="Li T."/>
            <person name="Hu X."/>
            <person name="Zhang T."/>
            <person name="Song X."/>
            <person name="Zhang H."/>
            <person name="Dai N."/>
            <person name="Sheng W."/>
            <person name="Hou X."/>
            <person name="Wei L."/>
        </authorList>
    </citation>
    <scope>NUCLEOTIDE SEQUENCE</scope>
    <source>
        <strain evidence="2">3651</strain>
        <tissue evidence="2">Leaf</tissue>
    </source>
</reference>
<comment type="caution">
    <text evidence="2">The sequence shown here is derived from an EMBL/GenBank/DDBJ whole genome shotgun (WGS) entry which is preliminary data.</text>
</comment>
<evidence type="ECO:0000313" key="2">
    <source>
        <dbReference type="EMBL" id="KAK4428617.1"/>
    </source>
</evidence>
<gene>
    <name evidence="2" type="ORF">Salat_1161500</name>
</gene>
<protein>
    <submittedName>
        <fullName evidence="2">Uncharacterized protein</fullName>
    </submittedName>
</protein>
<sequence length="130" mass="14126">MAAVAIPRRRDHCPCSRSSRQALYPFLSLPRRATLAFSCPTSPPQALRPPPDPQDTPPLPFPHWFLRFGPPLTPLSICASRLTTELGGELAPLPSARLRRFLMPSRHLVAAAGTLLSASLASNDQTDCSC</sequence>
<feature type="region of interest" description="Disordered" evidence="1">
    <location>
        <begin position="40"/>
        <end position="60"/>
    </location>
</feature>
<feature type="compositionally biased region" description="Pro residues" evidence="1">
    <location>
        <begin position="41"/>
        <end position="60"/>
    </location>
</feature>
<accession>A0AAE1YEJ6</accession>
<evidence type="ECO:0000313" key="3">
    <source>
        <dbReference type="Proteomes" id="UP001293254"/>
    </source>
</evidence>
<reference evidence="2" key="2">
    <citation type="journal article" date="2024" name="Plant">
        <title>Genomic evolution and insights into agronomic trait innovations of Sesamum species.</title>
        <authorList>
            <person name="Miao H."/>
            <person name="Wang L."/>
            <person name="Qu L."/>
            <person name="Liu H."/>
            <person name="Sun Y."/>
            <person name="Le M."/>
            <person name="Wang Q."/>
            <person name="Wei S."/>
            <person name="Zheng Y."/>
            <person name="Lin W."/>
            <person name="Duan Y."/>
            <person name="Cao H."/>
            <person name="Xiong S."/>
            <person name="Wang X."/>
            <person name="Wei L."/>
            <person name="Li C."/>
            <person name="Ma Q."/>
            <person name="Ju M."/>
            <person name="Zhao R."/>
            <person name="Li G."/>
            <person name="Mu C."/>
            <person name="Tian Q."/>
            <person name="Mei H."/>
            <person name="Zhang T."/>
            <person name="Gao T."/>
            <person name="Zhang H."/>
        </authorList>
    </citation>
    <scope>NUCLEOTIDE SEQUENCE</scope>
    <source>
        <strain evidence="2">3651</strain>
    </source>
</reference>
<dbReference type="AlphaFoldDB" id="A0AAE1YEJ6"/>
<organism evidence="2 3">
    <name type="scientific">Sesamum alatum</name>
    <dbReference type="NCBI Taxonomy" id="300844"/>
    <lineage>
        <taxon>Eukaryota</taxon>
        <taxon>Viridiplantae</taxon>
        <taxon>Streptophyta</taxon>
        <taxon>Embryophyta</taxon>
        <taxon>Tracheophyta</taxon>
        <taxon>Spermatophyta</taxon>
        <taxon>Magnoliopsida</taxon>
        <taxon>eudicotyledons</taxon>
        <taxon>Gunneridae</taxon>
        <taxon>Pentapetalae</taxon>
        <taxon>asterids</taxon>
        <taxon>lamiids</taxon>
        <taxon>Lamiales</taxon>
        <taxon>Pedaliaceae</taxon>
        <taxon>Sesamum</taxon>
    </lineage>
</organism>